<accession>A0A8D2E3A0</accession>
<dbReference type="Ensembl" id="ENSTGET00000000536.1">
    <property type="protein sequence ID" value="ENSTGEP00000000385.1"/>
    <property type="gene ID" value="ENSTGEG00000000415.1"/>
</dbReference>
<dbReference type="AlphaFoldDB" id="A0A8D2E3A0"/>
<proteinExistence type="predicted"/>
<reference evidence="1" key="2">
    <citation type="submission" date="2025-08" db="UniProtKB">
        <authorList>
            <consortium name="Ensembl"/>
        </authorList>
    </citation>
    <scope>IDENTIFICATION</scope>
</reference>
<reference evidence="1" key="3">
    <citation type="submission" date="2025-09" db="UniProtKB">
        <authorList>
            <consortium name="Ensembl"/>
        </authorList>
    </citation>
    <scope>IDENTIFICATION</scope>
</reference>
<reference evidence="1" key="1">
    <citation type="submission" date="2018-05" db="EMBL/GenBank/DDBJ databases">
        <title>Whole genome of Theropithecus gelada.</title>
        <authorList>
            <person name="Chiou K.L."/>
            <person name="Snyder-Mackler N."/>
        </authorList>
    </citation>
    <scope>NUCLEOTIDE SEQUENCE [LARGE SCALE GENOMIC DNA]</scope>
</reference>
<name>A0A8D2E3A0_THEGE</name>
<evidence type="ECO:0000313" key="2">
    <source>
        <dbReference type="Proteomes" id="UP000694411"/>
    </source>
</evidence>
<evidence type="ECO:0000313" key="1">
    <source>
        <dbReference type="Ensembl" id="ENSTGEP00000000385.1"/>
    </source>
</evidence>
<protein>
    <submittedName>
        <fullName evidence="1">Uncharacterized protein</fullName>
    </submittedName>
</protein>
<sequence length="87" mass="9771">PVSGTRLAKCCRWAGCAEALGTRWSNTYSDLFFFFLRRSLALCHPGWSAVARSRLTITPLHSSLGDRARLRLKTNKQTKKLNQSCSV</sequence>
<organism evidence="1 2">
    <name type="scientific">Theropithecus gelada</name>
    <name type="common">Gelada baboon</name>
    <dbReference type="NCBI Taxonomy" id="9565"/>
    <lineage>
        <taxon>Eukaryota</taxon>
        <taxon>Metazoa</taxon>
        <taxon>Chordata</taxon>
        <taxon>Craniata</taxon>
        <taxon>Vertebrata</taxon>
        <taxon>Euteleostomi</taxon>
        <taxon>Mammalia</taxon>
        <taxon>Eutheria</taxon>
        <taxon>Euarchontoglires</taxon>
        <taxon>Primates</taxon>
        <taxon>Haplorrhini</taxon>
        <taxon>Catarrhini</taxon>
        <taxon>Cercopithecidae</taxon>
        <taxon>Cercopithecinae</taxon>
        <taxon>Theropithecus</taxon>
    </lineage>
</organism>
<dbReference type="Proteomes" id="UP000694411">
    <property type="component" value="Chromosome 10"/>
</dbReference>
<keyword evidence="2" id="KW-1185">Reference proteome</keyword>